<evidence type="ECO:0000256" key="4">
    <source>
        <dbReference type="ARBA" id="ARBA00022741"/>
    </source>
</evidence>
<keyword evidence="9" id="KW-1133">Transmembrane helix</keyword>
<evidence type="ECO:0000259" key="10">
    <source>
        <dbReference type="Pfam" id="PF13614"/>
    </source>
</evidence>
<feature type="domain" description="Tyrosine-protein kinase G-rich" evidence="11">
    <location>
        <begin position="454"/>
        <end position="531"/>
    </location>
</feature>
<dbReference type="Gene3D" id="3.40.50.300">
    <property type="entry name" value="P-loop containing nucleotide triphosphate hydrolases"/>
    <property type="match status" value="1"/>
</dbReference>
<dbReference type="EC" id="2.7.10.2" evidence="2"/>
<evidence type="ECO:0000256" key="6">
    <source>
        <dbReference type="ARBA" id="ARBA00022840"/>
    </source>
</evidence>
<organism evidence="12 13">
    <name type="scientific">Flavobacterium plurextorum</name>
    <dbReference type="NCBI Taxonomy" id="1114867"/>
    <lineage>
        <taxon>Bacteria</taxon>
        <taxon>Pseudomonadati</taxon>
        <taxon>Bacteroidota</taxon>
        <taxon>Flavobacteriia</taxon>
        <taxon>Flavobacteriales</taxon>
        <taxon>Flavobacteriaceae</taxon>
        <taxon>Flavobacterium</taxon>
    </lineage>
</organism>
<dbReference type="InterPro" id="IPR025669">
    <property type="entry name" value="AAA_dom"/>
</dbReference>
<evidence type="ECO:0000256" key="2">
    <source>
        <dbReference type="ARBA" id="ARBA00011903"/>
    </source>
</evidence>
<keyword evidence="4" id="KW-0547">Nucleotide-binding</keyword>
<keyword evidence="6" id="KW-0067">ATP-binding</keyword>
<name>A0ABX4CT41_9FLAO</name>
<dbReference type="InterPro" id="IPR027417">
    <property type="entry name" value="P-loop_NTPase"/>
</dbReference>
<evidence type="ECO:0000256" key="7">
    <source>
        <dbReference type="ARBA" id="ARBA00023137"/>
    </source>
</evidence>
<dbReference type="RefSeq" id="WP_089058813.1">
    <property type="nucleotide sequence ID" value="NZ_MUHD01000028.1"/>
</dbReference>
<gene>
    <name evidence="12" type="ORF">B0A81_15225</name>
</gene>
<keyword evidence="13" id="KW-1185">Reference proteome</keyword>
<protein>
    <recommendedName>
        <fullName evidence="2">non-specific protein-tyrosine kinase</fullName>
        <ecNumber evidence="2">2.7.10.2</ecNumber>
    </recommendedName>
</protein>
<evidence type="ECO:0000259" key="11">
    <source>
        <dbReference type="Pfam" id="PF13807"/>
    </source>
</evidence>
<dbReference type="InterPro" id="IPR050445">
    <property type="entry name" value="Bact_polysacc_biosynth/exp"/>
</dbReference>
<dbReference type="EMBL" id="MUHD01000028">
    <property type="protein sequence ID" value="OXB05300.1"/>
    <property type="molecule type" value="Genomic_DNA"/>
</dbReference>
<evidence type="ECO:0000313" key="13">
    <source>
        <dbReference type="Proteomes" id="UP000198381"/>
    </source>
</evidence>
<comment type="caution">
    <text evidence="12">The sequence shown here is derived from an EMBL/GenBank/DDBJ whole genome shotgun (WGS) entry which is preliminary data.</text>
</comment>
<reference evidence="12 13" key="1">
    <citation type="submission" date="2016-11" db="EMBL/GenBank/DDBJ databases">
        <title>Whole genomes of Flavobacteriaceae.</title>
        <authorList>
            <person name="Stine C."/>
            <person name="Li C."/>
            <person name="Tadesse D."/>
        </authorList>
    </citation>
    <scope>NUCLEOTIDE SEQUENCE [LARGE SCALE GENOMIC DNA]</scope>
    <source>
        <strain evidence="12 13">CCUG 60112</strain>
    </source>
</reference>
<dbReference type="NCBIfam" id="TIGR01007">
    <property type="entry name" value="eps_fam"/>
    <property type="match status" value="1"/>
</dbReference>
<evidence type="ECO:0000256" key="1">
    <source>
        <dbReference type="ARBA" id="ARBA00007316"/>
    </source>
</evidence>
<evidence type="ECO:0000256" key="5">
    <source>
        <dbReference type="ARBA" id="ARBA00022777"/>
    </source>
</evidence>
<dbReference type="CDD" id="cd05387">
    <property type="entry name" value="BY-kinase"/>
    <property type="match status" value="1"/>
</dbReference>
<dbReference type="Pfam" id="PF13614">
    <property type="entry name" value="AAA_31"/>
    <property type="match status" value="1"/>
</dbReference>
<evidence type="ECO:0000256" key="3">
    <source>
        <dbReference type="ARBA" id="ARBA00022679"/>
    </source>
</evidence>
<keyword evidence="9" id="KW-0472">Membrane</keyword>
<keyword evidence="12" id="KW-0762">Sugar transport</keyword>
<comment type="catalytic activity">
    <reaction evidence="8">
        <text>L-tyrosyl-[protein] + ATP = O-phospho-L-tyrosyl-[protein] + ADP + H(+)</text>
        <dbReference type="Rhea" id="RHEA:10596"/>
        <dbReference type="Rhea" id="RHEA-COMP:10136"/>
        <dbReference type="Rhea" id="RHEA-COMP:20101"/>
        <dbReference type="ChEBI" id="CHEBI:15378"/>
        <dbReference type="ChEBI" id="CHEBI:30616"/>
        <dbReference type="ChEBI" id="CHEBI:46858"/>
        <dbReference type="ChEBI" id="CHEBI:61978"/>
        <dbReference type="ChEBI" id="CHEBI:456216"/>
        <dbReference type="EC" id="2.7.10.2"/>
    </reaction>
</comment>
<feature type="transmembrane region" description="Helical" evidence="9">
    <location>
        <begin position="515"/>
        <end position="536"/>
    </location>
</feature>
<keyword evidence="9" id="KW-0812">Transmembrane</keyword>
<evidence type="ECO:0000256" key="9">
    <source>
        <dbReference type="SAM" id="Phobius"/>
    </source>
</evidence>
<dbReference type="InterPro" id="IPR005702">
    <property type="entry name" value="Wzc-like_C"/>
</dbReference>
<dbReference type="Pfam" id="PF13807">
    <property type="entry name" value="GNVR"/>
    <property type="match status" value="1"/>
</dbReference>
<keyword evidence="5" id="KW-0418">Kinase</keyword>
<evidence type="ECO:0000313" key="12">
    <source>
        <dbReference type="EMBL" id="OXB05300.1"/>
    </source>
</evidence>
<dbReference type="SUPFAM" id="SSF52540">
    <property type="entry name" value="P-loop containing nucleoside triphosphate hydrolases"/>
    <property type="match status" value="1"/>
</dbReference>
<dbReference type="PANTHER" id="PTHR32309">
    <property type="entry name" value="TYROSINE-PROTEIN KINASE"/>
    <property type="match status" value="1"/>
</dbReference>
<keyword evidence="3" id="KW-0808">Transferase</keyword>
<keyword evidence="12" id="KW-0813">Transport</keyword>
<feature type="domain" description="AAA" evidence="10">
    <location>
        <begin position="603"/>
        <end position="731"/>
    </location>
</feature>
<evidence type="ECO:0000256" key="8">
    <source>
        <dbReference type="ARBA" id="ARBA00051245"/>
    </source>
</evidence>
<feature type="transmembrane region" description="Helical" evidence="9">
    <location>
        <begin position="28"/>
        <end position="46"/>
    </location>
</feature>
<accession>A0ABX4CT41</accession>
<sequence>MLDIKDFSIFENHTSFDFKDFLLKIASYWKWFLASLIITFTIAYQVNIRKEKIYGLQTMISVKEERNPFFTSNTSLVFNWGGISDQINGISTVLQSRSHNELVVDKLQFYIDYLEQGKYNLIDSYGAVPFYVSIDKTKGQLANALIGIKFLSETEYQIEIPFENNSVSFITYSNNSYGTTSVQPVTFVKKYKVGEQVALPFLNWKLQINDNPGFYKGKEYFVKFNDFDNTVSNYKEVSIDSDKDGGSILTLGMQGTNKARMVEYLNSTVKMLIKMQLDGKNQFANNTIAFIDSTLVTMELQLKETGNELKTFRKDKNILNIEDGGTKVSDKMMDFDVEKDQVTRKISYYNSLKSYLNNSVDYSRLPAPSVAGIEDPNIVANISKLIMLSTQRSEMAYAVKSDKIFKDFDNQMQAVKSVLLENISSAKALLLNDLSLVNAKLGQAESTVKRLPEEQQELLKIKRKYDLNDNIYTEFLQKRNEAEIVKASNLSDIHFIDPAKDIGGGLIGPKTSANYILALFLGILIPLLFVLGIFFMNNSIQNIEDITKLTKIPIIGVIGINKDAVNLAVFDKPKSALSEAFRGIRSSLQFLYKRQQVSGSKTLMVTSSISGEGKTFCSINIATVFALSEKKTVIVGLDLRKPKLSDEFNLGNCELGVVSYLIKQNTLDEITNKTQIANLDVILSGPIPPNPSELILSDSMTELINELKKKYDYIILDTPPVGLVSDALELVQYADVTLYIVRQNYTKKDMITLLNNRIERGEISNASIILNSYENKTKYGSTYGYGYGYGAYANGYHDEDKKNGILSAISNKIKKK</sequence>
<dbReference type="PANTHER" id="PTHR32309:SF13">
    <property type="entry name" value="FERRIC ENTEROBACTIN TRANSPORT PROTEIN FEPE"/>
    <property type="match status" value="1"/>
</dbReference>
<dbReference type="Proteomes" id="UP000198381">
    <property type="component" value="Unassembled WGS sequence"/>
</dbReference>
<proteinExistence type="inferred from homology"/>
<keyword evidence="7" id="KW-0829">Tyrosine-protein kinase</keyword>
<comment type="similarity">
    <text evidence="1">Belongs to the CpsD/CapB family.</text>
</comment>
<dbReference type="InterPro" id="IPR032807">
    <property type="entry name" value="GNVR"/>
</dbReference>